<reference evidence="1" key="1">
    <citation type="submission" date="2021-01" db="EMBL/GenBank/DDBJ databases">
        <title>Whole genome shotgun sequence of Actinoplanes rishiriensis NBRC 108556.</title>
        <authorList>
            <person name="Komaki H."/>
            <person name="Tamura T."/>
        </authorList>
    </citation>
    <scope>NUCLEOTIDE SEQUENCE</scope>
    <source>
        <strain evidence="1">NBRC 108556</strain>
    </source>
</reference>
<organism evidence="1 2">
    <name type="scientific">Paractinoplanes rishiriensis</name>
    <dbReference type="NCBI Taxonomy" id="1050105"/>
    <lineage>
        <taxon>Bacteria</taxon>
        <taxon>Bacillati</taxon>
        <taxon>Actinomycetota</taxon>
        <taxon>Actinomycetes</taxon>
        <taxon>Micromonosporales</taxon>
        <taxon>Micromonosporaceae</taxon>
        <taxon>Paractinoplanes</taxon>
    </lineage>
</organism>
<evidence type="ECO:0000313" key="1">
    <source>
        <dbReference type="EMBL" id="GIE96444.1"/>
    </source>
</evidence>
<dbReference type="AlphaFoldDB" id="A0A919MVH8"/>
<gene>
    <name evidence="1" type="ORF">Ari01nite_39090</name>
</gene>
<proteinExistence type="predicted"/>
<evidence type="ECO:0000313" key="2">
    <source>
        <dbReference type="Proteomes" id="UP000636960"/>
    </source>
</evidence>
<accession>A0A919MVH8</accession>
<comment type="caution">
    <text evidence="1">The sequence shown here is derived from an EMBL/GenBank/DDBJ whole genome shotgun (WGS) entry which is preliminary data.</text>
</comment>
<protein>
    <submittedName>
        <fullName evidence="1">Uncharacterized protein</fullName>
    </submittedName>
</protein>
<name>A0A919MVH8_9ACTN</name>
<dbReference type="Proteomes" id="UP000636960">
    <property type="component" value="Unassembled WGS sequence"/>
</dbReference>
<keyword evidence="2" id="KW-1185">Reference proteome</keyword>
<sequence>MGVNMPTSAAGEGVSGLRLSEAWFVRIDLGLLKLPVRFCRVSSFHVKRKGRGNRVIRIFLDCARCNPLVDARAGASLDRIIICEQVKRPPHDARLEPTEYCGPLMTVRFEVATRTSSIRKASKAYQLTAQCGAT</sequence>
<dbReference type="EMBL" id="BOMV01000045">
    <property type="protein sequence ID" value="GIE96444.1"/>
    <property type="molecule type" value="Genomic_DNA"/>
</dbReference>